<organism evidence="1 2">
    <name type="scientific">Metabacillus litoralis</name>
    <dbReference type="NCBI Taxonomy" id="152268"/>
    <lineage>
        <taxon>Bacteria</taxon>
        <taxon>Bacillati</taxon>
        <taxon>Bacillota</taxon>
        <taxon>Bacilli</taxon>
        <taxon>Bacillales</taxon>
        <taxon>Bacillaceae</taxon>
        <taxon>Metabacillus</taxon>
    </lineage>
</organism>
<dbReference type="AlphaFoldDB" id="A0A5C6W0K5"/>
<comment type="caution">
    <text evidence="1">The sequence shown here is derived from an EMBL/GenBank/DDBJ whole genome shotgun (WGS) entry which is preliminary data.</text>
</comment>
<dbReference type="OrthoDB" id="2084083at2"/>
<evidence type="ECO:0000313" key="2">
    <source>
        <dbReference type="Proteomes" id="UP000321363"/>
    </source>
</evidence>
<reference evidence="1 2" key="1">
    <citation type="journal article" date="2005" name="Int. J. Syst. Evol. Microbiol.">
        <title>Bacillus litoralis sp. nov., isolated from a tidal flat of the Yellow Sea in Korea.</title>
        <authorList>
            <person name="Yoon J.H."/>
            <person name="Oh T.K."/>
        </authorList>
    </citation>
    <scope>NUCLEOTIDE SEQUENCE [LARGE SCALE GENOMIC DNA]</scope>
    <source>
        <strain evidence="1 2">SW-211</strain>
    </source>
</reference>
<proteinExistence type="predicted"/>
<protein>
    <submittedName>
        <fullName evidence="1">Uncharacterized protein</fullName>
    </submittedName>
</protein>
<dbReference type="EMBL" id="VOQF01000006">
    <property type="protein sequence ID" value="TXC90432.1"/>
    <property type="molecule type" value="Genomic_DNA"/>
</dbReference>
<accession>A0A5C6W0K5</accession>
<keyword evidence="2" id="KW-1185">Reference proteome</keyword>
<dbReference type="Proteomes" id="UP000321363">
    <property type="component" value="Unassembled WGS sequence"/>
</dbReference>
<gene>
    <name evidence="1" type="ORF">FS935_10840</name>
</gene>
<evidence type="ECO:0000313" key="1">
    <source>
        <dbReference type="EMBL" id="TXC90432.1"/>
    </source>
</evidence>
<name>A0A5C6W0K5_9BACI</name>
<sequence length="114" mass="12891">MECGCGVNKVLEFKVEADIGADPIWCNKCGYNLDIEDFKISKNPEEKLMNWISQYGKWIDWTTDTLVPNAAEMEAIHNANGEKLTHELATELSLEGKVLFSPSKIVMAYSNNKY</sequence>